<dbReference type="STRING" id="1166073.SAMN05192530_103199"/>
<dbReference type="EMBL" id="FNIT01000003">
    <property type="protein sequence ID" value="SDO08011.1"/>
    <property type="molecule type" value="Genomic_DNA"/>
</dbReference>
<dbReference type="OrthoDB" id="8449893at2"/>
<name>A0A1H0GMV8_9HYPH</name>
<evidence type="ECO:0000313" key="1">
    <source>
        <dbReference type="EMBL" id="SDO08011.1"/>
    </source>
</evidence>
<dbReference type="InterPro" id="IPR046083">
    <property type="entry name" value="DUF6101"/>
</dbReference>
<dbReference type="AlphaFoldDB" id="A0A1H0GMV8"/>
<dbReference type="Pfam" id="PF19596">
    <property type="entry name" value="DUF6101"/>
    <property type="match status" value="1"/>
</dbReference>
<keyword evidence="2" id="KW-1185">Reference proteome</keyword>
<organism evidence="1 2">
    <name type="scientific">Aureimonas jatrophae</name>
    <dbReference type="NCBI Taxonomy" id="1166073"/>
    <lineage>
        <taxon>Bacteria</taxon>
        <taxon>Pseudomonadati</taxon>
        <taxon>Pseudomonadota</taxon>
        <taxon>Alphaproteobacteria</taxon>
        <taxon>Hyphomicrobiales</taxon>
        <taxon>Aurantimonadaceae</taxon>
        <taxon>Aureimonas</taxon>
    </lineage>
</organism>
<dbReference type="Proteomes" id="UP000198793">
    <property type="component" value="Unassembled WGS sequence"/>
</dbReference>
<protein>
    <submittedName>
        <fullName evidence="1">Uncharacterized protein</fullName>
    </submittedName>
</protein>
<sequence>MTVLKNPQAAKPEWANDPIRLDPALADRKQTLEMLDGGEVVSYRVDRRGAVVRRKLEQSGIPVAVALSPRAFKGVAARAMEDGDGRVTVTLELHHENPKLSVPLLVASDLYDVAADWRGWAEMFALPMLMVEADGSVTALEESFGQLRTGNANRRRGNSHRGRRPRFLARRKPGGLGMRLIVSGEEIIARN</sequence>
<accession>A0A1H0GMV8</accession>
<reference evidence="1 2" key="1">
    <citation type="submission" date="2016-10" db="EMBL/GenBank/DDBJ databases">
        <authorList>
            <person name="de Groot N.N."/>
        </authorList>
    </citation>
    <scope>NUCLEOTIDE SEQUENCE [LARGE SCALE GENOMIC DNA]</scope>
    <source>
        <strain evidence="2">L7-484,KACC 16230,DSM 25025</strain>
    </source>
</reference>
<proteinExistence type="predicted"/>
<gene>
    <name evidence="1" type="ORF">SAMN05192530_103199</name>
</gene>
<evidence type="ECO:0000313" key="2">
    <source>
        <dbReference type="Proteomes" id="UP000198793"/>
    </source>
</evidence>
<dbReference type="RefSeq" id="WP_090671972.1">
    <property type="nucleotide sequence ID" value="NZ_FNIT01000003.1"/>
</dbReference>